<gene>
    <name evidence="2" type="ORF">JOE69_003346</name>
</gene>
<feature type="transmembrane region" description="Helical" evidence="1">
    <location>
        <begin position="110"/>
        <end position="135"/>
    </location>
</feature>
<organism evidence="2 3">
    <name type="scientific">Arthrobacter russicus</name>
    <dbReference type="NCBI Taxonomy" id="172040"/>
    <lineage>
        <taxon>Bacteria</taxon>
        <taxon>Bacillati</taxon>
        <taxon>Actinomycetota</taxon>
        <taxon>Actinomycetes</taxon>
        <taxon>Micrococcales</taxon>
        <taxon>Micrococcaceae</taxon>
        <taxon>Arthrobacter</taxon>
    </lineage>
</organism>
<proteinExistence type="predicted"/>
<protein>
    <submittedName>
        <fullName evidence="2">Uncharacterized protein</fullName>
    </submittedName>
</protein>
<feature type="transmembrane region" description="Helical" evidence="1">
    <location>
        <begin position="41"/>
        <end position="60"/>
    </location>
</feature>
<feature type="transmembrane region" description="Helical" evidence="1">
    <location>
        <begin position="155"/>
        <end position="177"/>
    </location>
</feature>
<dbReference type="RefSeq" id="WP_309800701.1">
    <property type="nucleotide sequence ID" value="NZ_BAAAHY010000006.1"/>
</dbReference>
<dbReference type="Proteomes" id="UP001185069">
    <property type="component" value="Unassembled WGS sequence"/>
</dbReference>
<name>A0ABU1JFG4_9MICC</name>
<reference evidence="2 3" key="1">
    <citation type="submission" date="2023-07" db="EMBL/GenBank/DDBJ databases">
        <title>Sequencing the genomes of 1000 actinobacteria strains.</title>
        <authorList>
            <person name="Klenk H.-P."/>
        </authorList>
    </citation>
    <scope>NUCLEOTIDE SEQUENCE [LARGE SCALE GENOMIC DNA]</scope>
    <source>
        <strain evidence="2 3">DSM 14555</strain>
    </source>
</reference>
<keyword evidence="1" id="KW-0472">Membrane</keyword>
<evidence type="ECO:0000313" key="3">
    <source>
        <dbReference type="Proteomes" id="UP001185069"/>
    </source>
</evidence>
<accession>A0ABU1JFG4</accession>
<dbReference type="EMBL" id="JAVDQF010000001">
    <property type="protein sequence ID" value="MDR6271108.1"/>
    <property type="molecule type" value="Genomic_DNA"/>
</dbReference>
<comment type="caution">
    <text evidence="2">The sequence shown here is derived from an EMBL/GenBank/DDBJ whole genome shotgun (WGS) entry which is preliminary data.</text>
</comment>
<evidence type="ECO:0000256" key="1">
    <source>
        <dbReference type="SAM" id="Phobius"/>
    </source>
</evidence>
<keyword evidence="1" id="KW-1133">Transmembrane helix</keyword>
<keyword evidence="1" id="KW-0812">Transmembrane</keyword>
<sequence>MPDPRFPQPGPDAPYGSAEQVYSGPVAADARTAPSASLLRWFSTPALAGILVGLLWWWLAPGGAFYGQGTDAASWLPRDLVLAGLCLLAGLVTAVVLIPQRSNPAAWLKLCAALLGGVLGAVVAWQIGTLAGAVWGPEVTGSVNESAAFSLRSYSALLLWPLGCALLFFVVSLGSMLRSPDRPGTS</sequence>
<feature type="transmembrane region" description="Helical" evidence="1">
    <location>
        <begin position="80"/>
        <end position="98"/>
    </location>
</feature>
<evidence type="ECO:0000313" key="2">
    <source>
        <dbReference type="EMBL" id="MDR6271108.1"/>
    </source>
</evidence>
<keyword evidence="3" id="KW-1185">Reference proteome</keyword>